<reference evidence="1 2" key="1">
    <citation type="submission" date="2018-07" db="EMBL/GenBank/DDBJ databases">
        <title>Genome sequencing of Runella.</title>
        <authorList>
            <person name="Baek M.-G."/>
            <person name="Yi H."/>
        </authorList>
    </citation>
    <scope>NUCLEOTIDE SEQUENCE [LARGE SCALE GENOMIC DNA]</scope>
    <source>
        <strain evidence="1 2">HYN0085</strain>
    </source>
</reference>
<accession>A0A344TK38</accession>
<evidence type="ECO:0000313" key="1">
    <source>
        <dbReference type="EMBL" id="AXE19009.1"/>
    </source>
</evidence>
<organism evidence="1 2">
    <name type="scientific">Runella rosea</name>
    <dbReference type="NCBI Taxonomy" id="2259595"/>
    <lineage>
        <taxon>Bacteria</taxon>
        <taxon>Pseudomonadati</taxon>
        <taxon>Bacteroidota</taxon>
        <taxon>Cytophagia</taxon>
        <taxon>Cytophagales</taxon>
        <taxon>Spirosomataceae</taxon>
        <taxon>Runella</taxon>
    </lineage>
</organism>
<dbReference type="KEGG" id="run:DR864_15255"/>
<gene>
    <name evidence="1" type="ORF">DR864_15255</name>
</gene>
<dbReference type="RefSeq" id="WP_114067789.1">
    <property type="nucleotide sequence ID" value="NZ_CP030850.1"/>
</dbReference>
<keyword evidence="2" id="KW-1185">Reference proteome</keyword>
<dbReference type="Proteomes" id="UP000251993">
    <property type="component" value="Chromosome"/>
</dbReference>
<sequence length="158" mass="18519">MKQIISLLLISTLNSCYTSQNISKKKIQSQLVDFFNNANHLNIEACQPMLYLQCATEKEAKDNNVFREILKRLTQERNFKSLKITAIEWKSDTAFLTTKVYFNNNKPIVIYKADERTEVDDNQILIMDKRILCGKNSQTHFFIFPECSLSQKMRIIKK</sequence>
<dbReference type="AlphaFoldDB" id="A0A344TK38"/>
<proteinExistence type="predicted"/>
<name>A0A344TK38_9BACT</name>
<dbReference type="EMBL" id="CP030850">
    <property type="protein sequence ID" value="AXE19009.1"/>
    <property type="molecule type" value="Genomic_DNA"/>
</dbReference>
<protein>
    <submittedName>
        <fullName evidence="1">Uncharacterized protein</fullName>
    </submittedName>
</protein>
<evidence type="ECO:0000313" key="2">
    <source>
        <dbReference type="Proteomes" id="UP000251993"/>
    </source>
</evidence>